<organism evidence="1 2">
    <name type="scientific">Hyphopichia burtonii NRRL Y-1933</name>
    <dbReference type="NCBI Taxonomy" id="984485"/>
    <lineage>
        <taxon>Eukaryota</taxon>
        <taxon>Fungi</taxon>
        <taxon>Dikarya</taxon>
        <taxon>Ascomycota</taxon>
        <taxon>Saccharomycotina</taxon>
        <taxon>Pichiomycetes</taxon>
        <taxon>Debaryomycetaceae</taxon>
        <taxon>Hyphopichia</taxon>
    </lineage>
</organism>
<feature type="non-terminal residue" evidence="1">
    <location>
        <position position="1"/>
    </location>
</feature>
<feature type="non-terminal residue" evidence="1">
    <location>
        <position position="186"/>
    </location>
</feature>
<evidence type="ECO:0000313" key="1">
    <source>
        <dbReference type="EMBL" id="ODV65681.1"/>
    </source>
</evidence>
<sequence>LSSDPISYVHWFDDIVTGIVGTNFEQYLVGELVPINGQYSEYITKINLANELCKQNEMANLYLNLIICESLDEETKSLMQTECLASENFEMIKSSFVPRLNAFYLLDLESKFDFDPNNVLVFLHNLDSLTKLYYHIFRESADSDLKIQWIMNALNKNYLLNKPIIDQIQIDWGKISKDPFYIRTIL</sequence>
<accession>A0A1E4REL0</accession>
<dbReference type="GeneID" id="30998321"/>
<protein>
    <submittedName>
        <fullName evidence="1">Uncharacterized protein</fullName>
    </submittedName>
</protein>
<proteinExistence type="predicted"/>
<gene>
    <name evidence="1" type="ORF">HYPBUDRAFT_86335</name>
</gene>
<dbReference type="OrthoDB" id="4025436at2759"/>
<dbReference type="Proteomes" id="UP000095085">
    <property type="component" value="Unassembled WGS sequence"/>
</dbReference>
<dbReference type="EMBL" id="KV454544">
    <property type="protein sequence ID" value="ODV65681.1"/>
    <property type="molecule type" value="Genomic_DNA"/>
</dbReference>
<dbReference type="RefSeq" id="XP_020074748.1">
    <property type="nucleotide sequence ID" value="XM_020223772.1"/>
</dbReference>
<evidence type="ECO:0000313" key="2">
    <source>
        <dbReference type="Proteomes" id="UP000095085"/>
    </source>
</evidence>
<reference evidence="2" key="1">
    <citation type="submission" date="2016-05" db="EMBL/GenBank/DDBJ databases">
        <title>Comparative genomics of biotechnologically important yeasts.</title>
        <authorList>
            <consortium name="DOE Joint Genome Institute"/>
            <person name="Riley R."/>
            <person name="Haridas S."/>
            <person name="Wolfe K.H."/>
            <person name="Lopes M.R."/>
            <person name="Hittinger C.T."/>
            <person name="Goker M."/>
            <person name="Salamov A."/>
            <person name="Wisecaver J."/>
            <person name="Long T.M."/>
            <person name="Aerts A.L."/>
            <person name="Barry K."/>
            <person name="Choi C."/>
            <person name="Clum A."/>
            <person name="Coughlan A.Y."/>
            <person name="Deshpande S."/>
            <person name="Douglass A.P."/>
            <person name="Hanson S.J."/>
            <person name="Klenk H.-P."/>
            <person name="Labutti K."/>
            <person name="Lapidus A."/>
            <person name="Lindquist E."/>
            <person name="Lipzen A."/>
            <person name="Meier-Kolthoff J.P."/>
            <person name="Ohm R.A."/>
            <person name="Otillar R.P."/>
            <person name="Pangilinan J."/>
            <person name="Peng Y."/>
            <person name="Rokas A."/>
            <person name="Rosa C.A."/>
            <person name="Scheuner C."/>
            <person name="Sibirny A.A."/>
            <person name="Slot J.C."/>
            <person name="Stielow J.B."/>
            <person name="Sun H."/>
            <person name="Kurtzman C.P."/>
            <person name="Blackwell M."/>
            <person name="Grigoriev I.V."/>
            <person name="Jeffries T.W."/>
        </authorList>
    </citation>
    <scope>NUCLEOTIDE SEQUENCE [LARGE SCALE GENOMIC DNA]</scope>
    <source>
        <strain evidence="2">NRRL Y-1933</strain>
    </source>
</reference>
<keyword evidence="2" id="KW-1185">Reference proteome</keyword>
<dbReference type="AlphaFoldDB" id="A0A1E4REL0"/>
<name>A0A1E4REL0_9ASCO</name>